<keyword evidence="3" id="KW-1185">Reference proteome</keyword>
<evidence type="ECO:0000259" key="1">
    <source>
        <dbReference type="PROSITE" id="PS50878"/>
    </source>
</evidence>
<comment type="caution">
    <text evidence="2">The sequence shown here is derived from an EMBL/GenBank/DDBJ whole genome shotgun (WGS) entry which is preliminary data.</text>
</comment>
<protein>
    <recommendedName>
        <fullName evidence="1">Reverse transcriptase domain-containing protein</fullName>
    </recommendedName>
</protein>
<dbReference type="SUPFAM" id="SSF56672">
    <property type="entry name" value="DNA/RNA polymerases"/>
    <property type="match status" value="1"/>
</dbReference>
<gene>
    <name evidence="2" type="ORF">R1sor_007168</name>
</gene>
<name>A0ABD3HSJ6_9MARC</name>
<feature type="domain" description="Reverse transcriptase" evidence="1">
    <location>
        <begin position="1"/>
        <end position="180"/>
    </location>
</feature>
<proteinExistence type="predicted"/>
<dbReference type="PANTHER" id="PTHR33116:SF78">
    <property type="entry name" value="OS12G0587133 PROTEIN"/>
    <property type="match status" value="1"/>
</dbReference>
<dbReference type="EMBL" id="JBJQOH010000003">
    <property type="protein sequence ID" value="KAL3693517.1"/>
    <property type="molecule type" value="Genomic_DNA"/>
</dbReference>
<sequence>MDQEKAYDRLSPDFRWAVLLHLDFPQTFISAARALQENADSRILLNGQLLAPFTVSRGVRQGCPLSPLLYVIASIPVINRFKKENDRRQILPIVLTEGTQVSCVCLADDLAIFTEIHEDSVSRILQVLRLIKLASGGRVNVLKSKIITLGSDAVFPDWLRDLGFQLADRNDVITYLGAPLTTMLVTRFKKSTLKKFDRILREFIWSSNADGKKKRSLCAWDNVAMPVKWGGLGILSAGDFQTALICRVLLKALQNPHNSLWAPIFTKVFLDSDCDNLLDTLVTKDPGVISSACPVASQLHSSWIRLISAFHWTPLETGHHHSTTLKKAFFSRSTEDRWRSGGISTGTH</sequence>
<organism evidence="2 3">
    <name type="scientific">Riccia sorocarpa</name>
    <dbReference type="NCBI Taxonomy" id="122646"/>
    <lineage>
        <taxon>Eukaryota</taxon>
        <taxon>Viridiplantae</taxon>
        <taxon>Streptophyta</taxon>
        <taxon>Embryophyta</taxon>
        <taxon>Marchantiophyta</taxon>
        <taxon>Marchantiopsida</taxon>
        <taxon>Marchantiidae</taxon>
        <taxon>Marchantiales</taxon>
        <taxon>Ricciaceae</taxon>
        <taxon>Riccia</taxon>
    </lineage>
</organism>
<accession>A0ABD3HSJ6</accession>
<evidence type="ECO:0000313" key="3">
    <source>
        <dbReference type="Proteomes" id="UP001633002"/>
    </source>
</evidence>
<evidence type="ECO:0000313" key="2">
    <source>
        <dbReference type="EMBL" id="KAL3693517.1"/>
    </source>
</evidence>
<dbReference type="Pfam" id="PF00078">
    <property type="entry name" value="RVT_1"/>
    <property type="match status" value="1"/>
</dbReference>
<dbReference type="PROSITE" id="PS50878">
    <property type="entry name" value="RT_POL"/>
    <property type="match status" value="1"/>
</dbReference>
<reference evidence="2 3" key="1">
    <citation type="submission" date="2024-09" db="EMBL/GenBank/DDBJ databases">
        <title>Chromosome-scale assembly of Riccia sorocarpa.</title>
        <authorList>
            <person name="Paukszto L."/>
        </authorList>
    </citation>
    <scope>NUCLEOTIDE SEQUENCE [LARGE SCALE GENOMIC DNA]</scope>
    <source>
        <strain evidence="2">LP-2024</strain>
        <tissue evidence="2">Aerial parts of the thallus</tissue>
    </source>
</reference>
<dbReference type="AlphaFoldDB" id="A0ABD3HSJ6"/>
<dbReference type="InterPro" id="IPR000477">
    <property type="entry name" value="RT_dom"/>
</dbReference>
<dbReference type="Proteomes" id="UP001633002">
    <property type="component" value="Unassembled WGS sequence"/>
</dbReference>
<dbReference type="PANTHER" id="PTHR33116">
    <property type="entry name" value="REVERSE TRANSCRIPTASE ZINC-BINDING DOMAIN-CONTAINING PROTEIN-RELATED-RELATED"/>
    <property type="match status" value="1"/>
</dbReference>
<dbReference type="InterPro" id="IPR043502">
    <property type="entry name" value="DNA/RNA_pol_sf"/>
</dbReference>